<accession>A0ABX5XSI1</accession>
<organism evidence="2 3">
    <name type="scientific">Stieleria magnilauensis</name>
    <dbReference type="NCBI Taxonomy" id="2527963"/>
    <lineage>
        <taxon>Bacteria</taxon>
        <taxon>Pseudomonadati</taxon>
        <taxon>Planctomycetota</taxon>
        <taxon>Planctomycetia</taxon>
        <taxon>Pirellulales</taxon>
        <taxon>Pirellulaceae</taxon>
        <taxon>Stieleria</taxon>
    </lineage>
</organism>
<evidence type="ECO:0000256" key="1">
    <source>
        <dbReference type="SAM" id="SignalP"/>
    </source>
</evidence>
<dbReference type="RefSeq" id="WP_145213916.1">
    <property type="nucleotide sequence ID" value="NZ_CP036432.1"/>
</dbReference>
<evidence type="ECO:0000313" key="2">
    <source>
        <dbReference type="EMBL" id="QDV84953.1"/>
    </source>
</evidence>
<gene>
    <name evidence="2" type="ORF">TBK1r_39050</name>
</gene>
<evidence type="ECO:0008006" key="4">
    <source>
        <dbReference type="Google" id="ProtNLM"/>
    </source>
</evidence>
<feature type="signal peptide" evidence="1">
    <location>
        <begin position="1"/>
        <end position="19"/>
    </location>
</feature>
<sequence length="199" mass="21374">MFNRSILRYSALALLFATAFNVDRLDAGVIYDEAVDGDLPTGSFFDLGVLSVGTNTILGNNSGSDFDDFKFEIASGTQLASGTFTFLEDSLSFMRFQVPDGGFYLNLNRGAATGTVSFNLSDTARSLASPFPLIDPTPLPAGSYEWDNDGKSGGGDYRIDFVVQSTSGSPPGVVPEPSSFMLWGCAAFLGLARNRRRRD</sequence>
<evidence type="ECO:0000313" key="3">
    <source>
        <dbReference type="Proteomes" id="UP000318081"/>
    </source>
</evidence>
<keyword evidence="1" id="KW-0732">Signal</keyword>
<feature type="chain" id="PRO_5046169247" description="PEP-CTERM protein-sorting domain-containing protein" evidence="1">
    <location>
        <begin position="20"/>
        <end position="199"/>
    </location>
</feature>
<protein>
    <recommendedName>
        <fullName evidence="4">PEP-CTERM protein-sorting domain-containing protein</fullName>
    </recommendedName>
</protein>
<keyword evidence="3" id="KW-1185">Reference proteome</keyword>
<dbReference type="Proteomes" id="UP000318081">
    <property type="component" value="Chromosome"/>
</dbReference>
<proteinExistence type="predicted"/>
<reference evidence="2 3" key="1">
    <citation type="submission" date="2019-02" db="EMBL/GenBank/DDBJ databases">
        <title>Deep-cultivation of Planctomycetes and their phenomic and genomic characterization uncovers novel biology.</title>
        <authorList>
            <person name="Wiegand S."/>
            <person name="Jogler M."/>
            <person name="Boedeker C."/>
            <person name="Pinto D."/>
            <person name="Vollmers J."/>
            <person name="Rivas-Marin E."/>
            <person name="Kohn T."/>
            <person name="Peeters S.H."/>
            <person name="Heuer A."/>
            <person name="Rast P."/>
            <person name="Oberbeckmann S."/>
            <person name="Bunk B."/>
            <person name="Jeske O."/>
            <person name="Meyerdierks A."/>
            <person name="Storesund J.E."/>
            <person name="Kallscheuer N."/>
            <person name="Luecker S."/>
            <person name="Lage O.M."/>
            <person name="Pohl T."/>
            <person name="Merkel B.J."/>
            <person name="Hornburger P."/>
            <person name="Mueller R.-W."/>
            <person name="Bruemmer F."/>
            <person name="Labrenz M."/>
            <person name="Spormann A.M."/>
            <person name="Op den Camp H."/>
            <person name="Overmann J."/>
            <person name="Amann R."/>
            <person name="Jetten M.S.M."/>
            <person name="Mascher T."/>
            <person name="Medema M.H."/>
            <person name="Devos D.P."/>
            <person name="Kaster A.-K."/>
            <person name="Ovreas L."/>
            <person name="Rohde M."/>
            <person name="Galperin M.Y."/>
            <person name="Jogler C."/>
        </authorList>
    </citation>
    <scope>NUCLEOTIDE SEQUENCE [LARGE SCALE GENOMIC DNA]</scope>
    <source>
        <strain evidence="2 3">TBK1r</strain>
    </source>
</reference>
<dbReference type="EMBL" id="CP036432">
    <property type="protein sequence ID" value="QDV84953.1"/>
    <property type="molecule type" value="Genomic_DNA"/>
</dbReference>
<name>A0ABX5XSI1_9BACT</name>